<sequence>MSSTPGWGADGVSSRVSVLRRTPRSCRISCSAVRPDSSRVTSASRAVSGSRSRVERAPPDIRYMVVMWWATMSCSSRAMRRRSSVTARSASRFLLMSSCCFHCRTPRPTATMAAVMTTSMAAVIANDSTPFASRTSCTSTQATAPSATARGPQYLARV</sequence>
<dbReference type="KEGG" id="ska:CP970_09405"/>
<gene>
    <name evidence="1" type="ORF">CP970_09405</name>
</gene>
<protein>
    <submittedName>
        <fullName evidence="1">Uncharacterized protein</fullName>
    </submittedName>
</protein>
<dbReference type="AlphaFoldDB" id="A0A5J6GAY2"/>
<proteinExistence type="predicted"/>
<organism evidence="1 2">
    <name type="scientific">Streptomyces kanamyceticus</name>
    <dbReference type="NCBI Taxonomy" id="1967"/>
    <lineage>
        <taxon>Bacteria</taxon>
        <taxon>Bacillati</taxon>
        <taxon>Actinomycetota</taxon>
        <taxon>Actinomycetes</taxon>
        <taxon>Kitasatosporales</taxon>
        <taxon>Streptomycetaceae</taxon>
        <taxon>Streptomyces</taxon>
    </lineage>
</organism>
<reference evidence="1 2" key="1">
    <citation type="submission" date="2017-09" db="EMBL/GenBank/DDBJ databases">
        <authorList>
            <person name="Lee N."/>
            <person name="Cho B.-K."/>
        </authorList>
    </citation>
    <scope>NUCLEOTIDE SEQUENCE [LARGE SCALE GENOMIC DNA]</scope>
    <source>
        <strain evidence="1 2">ATCC 12853</strain>
    </source>
</reference>
<dbReference type="EMBL" id="CP023699">
    <property type="protein sequence ID" value="QEU91068.1"/>
    <property type="molecule type" value="Genomic_DNA"/>
</dbReference>
<name>A0A5J6GAY2_STRKN</name>
<accession>A0A5J6GAY2</accession>
<evidence type="ECO:0000313" key="1">
    <source>
        <dbReference type="EMBL" id="QEU91068.1"/>
    </source>
</evidence>
<dbReference type="Proteomes" id="UP000325529">
    <property type="component" value="Chromosome"/>
</dbReference>
<evidence type="ECO:0000313" key="2">
    <source>
        <dbReference type="Proteomes" id="UP000325529"/>
    </source>
</evidence>
<keyword evidence="2" id="KW-1185">Reference proteome</keyword>